<reference evidence="1 2" key="1">
    <citation type="submission" date="2014-04" db="EMBL/GenBank/DDBJ databases">
        <authorList>
            <consortium name="DOE Joint Genome Institute"/>
            <person name="Kuo A."/>
            <person name="Ruytinx J."/>
            <person name="Rineau F."/>
            <person name="Colpaert J."/>
            <person name="Kohler A."/>
            <person name="Nagy L.G."/>
            <person name="Floudas D."/>
            <person name="Copeland A."/>
            <person name="Barry K.W."/>
            <person name="Cichocki N."/>
            <person name="Veneault-Fourrey C."/>
            <person name="LaButti K."/>
            <person name="Lindquist E.A."/>
            <person name="Lipzen A."/>
            <person name="Lundell T."/>
            <person name="Morin E."/>
            <person name="Murat C."/>
            <person name="Sun H."/>
            <person name="Tunlid A."/>
            <person name="Henrissat B."/>
            <person name="Grigoriev I.V."/>
            <person name="Hibbett D.S."/>
            <person name="Martin F."/>
            <person name="Nordberg H.P."/>
            <person name="Cantor M.N."/>
            <person name="Hua S.X."/>
        </authorList>
    </citation>
    <scope>NUCLEOTIDE SEQUENCE [LARGE SCALE GENOMIC DNA]</scope>
    <source>
        <strain evidence="1 2">UH-Slu-Lm8-n1</strain>
    </source>
</reference>
<gene>
    <name evidence="1" type="ORF">CY34DRAFT_809296</name>
</gene>
<reference evidence="2" key="2">
    <citation type="submission" date="2015-01" db="EMBL/GenBank/DDBJ databases">
        <title>Evolutionary Origins and Diversification of the Mycorrhizal Mutualists.</title>
        <authorList>
            <consortium name="DOE Joint Genome Institute"/>
            <consortium name="Mycorrhizal Genomics Consortium"/>
            <person name="Kohler A."/>
            <person name="Kuo A."/>
            <person name="Nagy L.G."/>
            <person name="Floudas D."/>
            <person name="Copeland A."/>
            <person name="Barry K.W."/>
            <person name="Cichocki N."/>
            <person name="Veneault-Fourrey C."/>
            <person name="LaButti K."/>
            <person name="Lindquist E.A."/>
            <person name="Lipzen A."/>
            <person name="Lundell T."/>
            <person name="Morin E."/>
            <person name="Murat C."/>
            <person name="Riley R."/>
            <person name="Ohm R."/>
            <person name="Sun H."/>
            <person name="Tunlid A."/>
            <person name="Henrissat B."/>
            <person name="Grigoriev I.V."/>
            <person name="Hibbett D.S."/>
            <person name="Martin F."/>
        </authorList>
    </citation>
    <scope>NUCLEOTIDE SEQUENCE [LARGE SCALE GENOMIC DNA]</scope>
    <source>
        <strain evidence="2">UH-Slu-Lm8-n1</strain>
    </source>
</reference>
<name>A0A0D0AK18_9AGAM</name>
<proteinExistence type="predicted"/>
<keyword evidence="2" id="KW-1185">Reference proteome</keyword>
<protein>
    <submittedName>
        <fullName evidence="1">Uncharacterized protein</fullName>
    </submittedName>
</protein>
<dbReference type="EMBL" id="KN835391">
    <property type="protein sequence ID" value="KIK38464.1"/>
    <property type="molecule type" value="Genomic_DNA"/>
</dbReference>
<evidence type="ECO:0000313" key="2">
    <source>
        <dbReference type="Proteomes" id="UP000054485"/>
    </source>
</evidence>
<evidence type="ECO:0000313" key="1">
    <source>
        <dbReference type="EMBL" id="KIK38464.1"/>
    </source>
</evidence>
<dbReference type="Proteomes" id="UP000054485">
    <property type="component" value="Unassembled WGS sequence"/>
</dbReference>
<sequence>MPVSQSSFCMPIVLTIVSSSDRFEMNTRRTGFELVTPSFTFHVPTPVHHTRIIILCPPEL</sequence>
<organism evidence="1 2">
    <name type="scientific">Suillus luteus UH-Slu-Lm8-n1</name>
    <dbReference type="NCBI Taxonomy" id="930992"/>
    <lineage>
        <taxon>Eukaryota</taxon>
        <taxon>Fungi</taxon>
        <taxon>Dikarya</taxon>
        <taxon>Basidiomycota</taxon>
        <taxon>Agaricomycotina</taxon>
        <taxon>Agaricomycetes</taxon>
        <taxon>Agaricomycetidae</taxon>
        <taxon>Boletales</taxon>
        <taxon>Suillineae</taxon>
        <taxon>Suillaceae</taxon>
        <taxon>Suillus</taxon>
    </lineage>
</organism>
<dbReference type="InParanoid" id="A0A0D0AK18"/>
<dbReference type="AlphaFoldDB" id="A0A0D0AK18"/>
<accession>A0A0D0AK18</accession>
<dbReference type="HOGENOM" id="CLU_2943354_0_0_1"/>